<feature type="transmembrane region" description="Helical" evidence="2">
    <location>
        <begin position="1957"/>
        <end position="1979"/>
    </location>
</feature>
<evidence type="ECO:0000256" key="1">
    <source>
        <dbReference type="SAM" id="MobiDB-lite"/>
    </source>
</evidence>
<reference evidence="4" key="1">
    <citation type="journal article" date="2008" name="Nat. Genet.">
        <title>The Pristionchus pacificus genome provides a unique perspective on nematode lifestyle and parasitism.</title>
        <authorList>
            <person name="Dieterich C."/>
            <person name="Clifton S.W."/>
            <person name="Schuster L.N."/>
            <person name="Chinwalla A."/>
            <person name="Delehaunty K."/>
            <person name="Dinkelacker I."/>
            <person name="Fulton L."/>
            <person name="Fulton R."/>
            <person name="Godfrey J."/>
            <person name="Minx P."/>
            <person name="Mitreva M."/>
            <person name="Roeseler W."/>
            <person name="Tian H."/>
            <person name="Witte H."/>
            <person name="Yang S.P."/>
            <person name="Wilson R.K."/>
            <person name="Sommer R.J."/>
        </authorList>
    </citation>
    <scope>NUCLEOTIDE SEQUENCE [LARGE SCALE GENOMIC DNA]</scope>
    <source>
        <strain evidence="4">PS312</strain>
    </source>
</reference>
<feature type="region of interest" description="Disordered" evidence="1">
    <location>
        <begin position="892"/>
        <end position="912"/>
    </location>
</feature>
<protein>
    <submittedName>
        <fullName evidence="3">Uncharacterized protein</fullName>
    </submittedName>
</protein>
<keyword evidence="2" id="KW-0472">Membrane</keyword>
<feature type="transmembrane region" description="Helical" evidence="2">
    <location>
        <begin position="854"/>
        <end position="882"/>
    </location>
</feature>
<name>A0A8R1YAL8_PRIPA</name>
<dbReference type="EnsemblMetazoa" id="PPA00638.1">
    <property type="protein sequence ID" value="PPA00638.1"/>
    <property type="gene ID" value="WBGene00090192"/>
</dbReference>
<accession>A0A8R1YAL8</accession>
<keyword evidence="4" id="KW-1185">Reference proteome</keyword>
<feature type="compositionally biased region" description="Basic and acidic residues" evidence="1">
    <location>
        <begin position="2020"/>
        <end position="2035"/>
    </location>
</feature>
<feature type="transmembrane region" description="Helical" evidence="2">
    <location>
        <begin position="1655"/>
        <end position="1678"/>
    </location>
</feature>
<feature type="compositionally biased region" description="Basic and acidic residues" evidence="1">
    <location>
        <begin position="1334"/>
        <end position="1352"/>
    </location>
</feature>
<evidence type="ECO:0000313" key="3">
    <source>
        <dbReference type="EnsemblMetazoa" id="PPA00638.1"/>
    </source>
</evidence>
<feature type="region of interest" description="Disordered" evidence="1">
    <location>
        <begin position="1314"/>
        <end position="1401"/>
    </location>
</feature>
<dbReference type="CDD" id="cd12087">
    <property type="entry name" value="TM_EGFR-like"/>
    <property type="match status" value="1"/>
</dbReference>
<proteinExistence type="predicted"/>
<evidence type="ECO:0000313" key="4">
    <source>
        <dbReference type="Proteomes" id="UP000005239"/>
    </source>
</evidence>
<organism evidence="3 4">
    <name type="scientific">Pristionchus pacificus</name>
    <name type="common">Parasitic nematode worm</name>
    <dbReference type="NCBI Taxonomy" id="54126"/>
    <lineage>
        <taxon>Eukaryota</taxon>
        <taxon>Metazoa</taxon>
        <taxon>Ecdysozoa</taxon>
        <taxon>Nematoda</taxon>
        <taxon>Chromadorea</taxon>
        <taxon>Rhabditida</taxon>
        <taxon>Rhabditina</taxon>
        <taxon>Diplogasteromorpha</taxon>
        <taxon>Diplogasteroidea</taxon>
        <taxon>Neodiplogasteridae</taxon>
        <taxon>Pristionchus</taxon>
    </lineage>
</organism>
<feature type="transmembrane region" description="Helical" evidence="2">
    <location>
        <begin position="388"/>
        <end position="408"/>
    </location>
</feature>
<feature type="compositionally biased region" description="Basic and acidic residues" evidence="1">
    <location>
        <begin position="892"/>
        <end position="907"/>
    </location>
</feature>
<dbReference type="Proteomes" id="UP000005239">
    <property type="component" value="Unassembled WGS sequence"/>
</dbReference>
<sequence length="2070" mass="234409">MVAVVLALKMIEDGIGKTQNRDCLNFSSIRLLPLIHLSFSLHEWPTRGTMRLWLGLVTVLVLLLCDKSAAGKHQKIPPCSNRAVCLSFSDLSCEVNGVFPNLGGKFQGYVWEDFESPHCNKHPDFFKLIAKLDIEPLDLYKWKVTAVLVETDDSDSLRKYKPEEFRFNFDGKSELTFSVPNNVENGAAQGSAKFEWSNNDNILTSEYSMDKIPFKSEDTTGPFPANSIAILGVYTFVIEANGEKLLDYVGPVVTLELNGLNYLLNDTAFPEKLNKLTECDVSEIKEVCYGSCDKIFSDPDSNSTDPAPEHAESHTAAIRETNCPSTLWFHSPADSKLWRNWKKMDGQLGCLMGWFQGKTTSGLHKIKPSMEVQCSAAEPSSMTPLAKIVIGVSCGVGGLMIVVLIVVVCVLMKRKRNREFGGNTEKKFTLRDSDSKSKAQTPNLPSIRLLSSLTSLSLFTSDRLEKGFGCGSVLVLLLCDSSVEANHWKTYHFKLDPCPQDTNFTSIRLFSSFTPLSFFTSGRHGERCGYGSVWRRFTLFCCARMELRGTWEKRINCLRIVQQTVCLIFGTAKCYTDSKEVSAYVWLTESTTKTWCEERNYGTVKARLNIRPMTRTNWRAEAVLYVIQDEVEVNKPEDFKFKFRDAELSFVGKNSTQFTWDRRGKTKKSEHSVNETGSVQTQFQKWWDGFKLDSSASGIMKFHRYTFDIRTNGMKLIELFGPEVTCHLKQDKYVLNDIAFPEGLSALTKCDTSEIKEVCYDTCDKIFPNFNSTNSSSAVDPDNVPDCKSHLWVHTPSEVGFFRKWKKVEKLDCYMGWWRVKWTEWDADATKGTKNILSSDEVQCSITKPSKMTIIAWVTFSIAGVVGGLILAAGVIALVCFLNKRKRRHGHGHTEKKFTLRDSDSKSRAQTPGGKFTNCKQFLLHSSPFLIHLSFSLHEWSTRGTMRLSLSLVTVLVLLLCEYGDARDKRNVKDILGYSHRSISSCPSNSVCLIFGHDECKINDQIAKSSYVMMSDSRRKTKCTNNNYGFLHARLDIQPLNFTSWKVTAILKHRKKYGGGTEVHKFEDFVFDFGNAKLTFISTALARLSWNEHETSDNQVYKFTKIESKKETNFVFNWYSDSVEHGQFEFDLSANGQKLIDFVGDKVVMHWNKPDVEISGLDFAEEINRLTNCDLSEIKSRLVCYDTCNEMLPKPNSTDSSNSTDSPISTEWQYTKVPQTCPSLLWFHDTSEAGMIRHWRKVDNLECNMGYWQGEWTQHEEGKPPKGIRKFNASEELQCSSVHPERLTAQGKIVFVEASEAFYLLGSSLSSSSVSCANGEEEEMPRSSNSVLTRRSDRDRRLDCPENREGTLRDSGTQREGGTQREEPKRAWWSPKKKSSPNVDSSPMKVDSSPLKVDSSPAKYENYTPTGLLWGEKAHCSSKDEHLFARIDIEPTSLRSWKMHLISYFAIPTIRFDFGETSFRFLNGTMMNFTMKAGQKTKSSTHVLTKVDDHVIRQKNLFHHARNFIITSENKLIDFFDSGNVVFTHPSKNLTMNDARFPQMLDELTPCDISEIDEECDDKPRTCSNLTITPRAIACESKLWMRMPAIKDIVAARWKHVDRIRCTRGSWYGVWSDGTQMISPHDKRVRCSEFEPNLVFMQATIPNFSVSTFSITLFVLFLFSAFLAPMLVVVLPLICEAFKIGAAQDKTVHVIFIDDACDVHGVRATSALRGYLWNADTHCERGDTDQLYAMLRIVPRNLSNWFVIVDVRIMDKHMRIEKFGFNLKNADITFPSDNTSQVSWNRRGSLHTSQHSMAPYGDYENKKFLMYSFEMEADGEKLLDLIGPEVTLTMNGKAFAVMNDSAFPEQIGRLTACEGSEFKSREVCYDTCDEIVTNASAVPTCVSNLWFHSLPEAGLYRYWKKIDGLRCHMGYWMANWYAHGSDVALRGSQRIESSHEVQCSTVEPDNKTSKFRMVLGFGLGGGALFIIAAIAFFCWRYKPLNRGTETHSTSLQEKPRKKKKKVKISRKSNRTMTATDIERLHTEKFSTKEPSGKPSTPGVYSPPPGDGLAETAGPPLPNGFASALIA</sequence>
<keyword evidence="2" id="KW-1133">Transmembrane helix</keyword>
<gene>
    <name evidence="3" type="primary">WBGene00090192</name>
</gene>
<reference evidence="3" key="2">
    <citation type="submission" date="2022-06" db="UniProtKB">
        <authorList>
            <consortium name="EnsemblMetazoa"/>
        </authorList>
    </citation>
    <scope>IDENTIFICATION</scope>
    <source>
        <strain evidence="3">PS312</strain>
    </source>
</reference>
<feature type="compositionally biased region" description="Basic residues" evidence="1">
    <location>
        <begin position="1999"/>
        <end position="2013"/>
    </location>
</feature>
<keyword evidence="2" id="KW-0812">Transmembrane</keyword>
<evidence type="ECO:0000256" key="2">
    <source>
        <dbReference type="SAM" id="Phobius"/>
    </source>
</evidence>
<feature type="region of interest" description="Disordered" evidence="1">
    <location>
        <begin position="1989"/>
        <end position="2059"/>
    </location>
</feature>